<dbReference type="GO" id="GO:0050859">
    <property type="term" value="P:negative regulation of B cell receptor signaling pathway"/>
    <property type="evidence" value="ECO:0007669"/>
    <property type="project" value="TreeGrafter"/>
</dbReference>
<comment type="caution">
    <text evidence="3">The sequence shown here is derived from an EMBL/GenBank/DDBJ whole genome shotgun (WGS) entry which is preliminary data.</text>
</comment>
<feature type="domain" description="Ig-like" evidence="2">
    <location>
        <begin position="639"/>
        <end position="719"/>
    </location>
</feature>
<evidence type="ECO:0000259" key="2">
    <source>
        <dbReference type="PROSITE" id="PS50835"/>
    </source>
</evidence>
<dbReference type="InterPro" id="IPR013783">
    <property type="entry name" value="Ig-like_fold"/>
</dbReference>
<dbReference type="Proteomes" id="UP001165122">
    <property type="component" value="Unassembled WGS sequence"/>
</dbReference>
<dbReference type="EMBL" id="BRXW01000181">
    <property type="protein sequence ID" value="GMI12780.1"/>
    <property type="molecule type" value="Genomic_DNA"/>
</dbReference>
<dbReference type="Gene3D" id="2.60.40.10">
    <property type="entry name" value="Immunoglobulins"/>
    <property type="match status" value="2"/>
</dbReference>
<dbReference type="GO" id="GO:0033691">
    <property type="term" value="F:sialic acid binding"/>
    <property type="evidence" value="ECO:0007669"/>
    <property type="project" value="TreeGrafter"/>
</dbReference>
<reference evidence="4" key="1">
    <citation type="journal article" date="2023" name="Commun. Biol.">
        <title>Genome analysis of Parmales, the sister group of diatoms, reveals the evolutionary specialization of diatoms from phago-mixotrophs to photoautotrophs.</title>
        <authorList>
            <person name="Ban H."/>
            <person name="Sato S."/>
            <person name="Yoshikawa S."/>
            <person name="Yamada K."/>
            <person name="Nakamura Y."/>
            <person name="Ichinomiya M."/>
            <person name="Sato N."/>
            <person name="Blanc-Mathieu R."/>
            <person name="Endo H."/>
            <person name="Kuwata A."/>
            <person name="Ogata H."/>
        </authorList>
    </citation>
    <scope>NUCLEOTIDE SEQUENCE [LARGE SCALE GENOMIC DNA]</scope>
    <source>
        <strain evidence="4">NIES 3700</strain>
    </source>
</reference>
<dbReference type="GO" id="GO:0042609">
    <property type="term" value="F:CD4 receptor binding"/>
    <property type="evidence" value="ECO:0007669"/>
    <property type="project" value="TreeGrafter"/>
</dbReference>
<dbReference type="PANTHER" id="PTHR46958:SF1">
    <property type="entry name" value="B-CELL RECEPTOR CD22"/>
    <property type="match status" value="1"/>
</dbReference>
<feature type="compositionally biased region" description="Basic and acidic residues" evidence="1">
    <location>
        <begin position="459"/>
        <end position="473"/>
    </location>
</feature>
<dbReference type="GO" id="GO:0070062">
    <property type="term" value="C:extracellular exosome"/>
    <property type="evidence" value="ECO:0007669"/>
    <property type="project" value="TreeGrafter"/>
</dbReference>
<evidence type="ECO:0000313" key="3">
    <source>
        <dbReference type="EMBL" id="GMI12780.1"/>
    </source>
</evidence>
<dbReference type="Pfam" id="PF13927">
    <property type="entry name" value="Ig_3"/>
    <property type="match status" value="1"/>
</dbReference>
<dbReference type="PANTHER" id="PTHR46958">
    <property type="entry name" value="B-CELL RECEPTOR CD22"/>
    <property type="match status" value="1"/>
</dbReference>
<feature type="domain" description="Ig-like" evidence="2">
    <location>
        <begin position="545"/>
        <end position="634"/>
    </location>
</feature>
<dbReference type="GO" id="GO:0009897">
    <property type="term" value="C:external side of plasma membrane"/>
    <property type="evidence" value="ECO:0007669"/>
    <property type="project" value="TreeGrafter"/>
</dbReference>
<evidence type="ECO:0000313" key="4">
    <source>
        <dbReference type="Proteomes" id="UP001165122"/>
    </source>
</evidence>
<dbReference type="InterPro" id="IPR003599">
    <property type="entry name" value="Ig_sub"/>
</dbReference>
<sequence length="730" mass="79914">MPRYASINSQCDTLVNWSQPTPQADKMRSSIVTSLSSFLPPLLLTGSTPQKTYLPTSPITLTILLPSDKSISNVLGILIDKSLDAGLDTSALKGDEEHVIRYVNLSYIKTKPTIKTLISNIPLHITFTNSATSPSNNNITTSSGLNTLIELSNSSLGRNLLKKLIILVMAFLENEVSRCTGFVDILKPGGLNYDIVSLMCLAVFCSEGTPVVDTVGLGFKEFLRVWGNFDWRGEGFYFPRGNDGVQLIIDELRKKSVRRKIKKEERGEGGVRFFDPVSGENLGEGVKGECLEFIEGGLREGYRMFCEVEAWVEKEGGGFTPRGLEQVKSSMSNPNSPNRGRHQSPIYTATVNNTVQNATPKGFGASLSPTNLVPPPGLTIPSNEEEDQVSDHWFLSCFFPSSSMLCHYGKCYRPDVVRHPEQNWNEVEPVRFANLEEAEAVLREERNDIFIEEEEGEGGEEKKECPSPQEKRGEKKRKKSKGGEGKGVGVGVGAVSTTTTATTRTTTTQPSSSSNFLWKLITFLSVVSSLYMNFAGVGEGGGILPKTSTTTTKKVVATQNNVPLWVKSGESITLGSPPSESQTYQWSKDSNLLEAETGSFLRLGGVNEDDEAVYSCEVKGDGENHGDVLEVEIRISEPPEVKNNAGYYKVKEGHKFMLSVSSGGMPPPDFQWRLNGVEVEGATSGFYVVDKMSWGDAGTYTCSVGNAAGKVLWEEAVVDVVEREEEEMDL</sequence>
<gene>
    <name evidence="3" type="ORF">TrLO_g512</name>
</gene>
<dbReference type="GO" id="GO:0019903">
    <property type="term" value="F:protein phosphatase binding"/>
    <property type="evidence" value="ECO:0007669"/>
    <property type="project" value="TreeGrafter"/>
</dbReference>
<dbReference type="SMART" id="SM00409">
    <property type="entry name" value="IG"/>
    <property type="match status" value="2"/>
</dbReference>
<proteinExistence type="predicted"/>
<dbReference type="InterPro" id="IPR036179">
    <property type="entry name" value="Ig-like_dom_sf"/>
</dbReference>
<dbReference type="AlphaFoldDB" id="A0A9W7FIN4"/>
<organism evidence="3 4">
    <name type="scientific">Triparma laevis f. longispina</name>
    <dbReference type="NCBI Taxonomy" id="1714387"/>
    <lineage>
        <taxon>Eukaryota</taxon>
        <taxon>Sar</taxon>
        <taxon>Stramenopiles</taxon>
        <taxon>Ochrophyta</taxon>
        <taxon>Bolidophyceae</taxon>
        <taxon>Parmales</taxon>
        <taxon>Triparmaceae</taxon>
        <taxon>Triparma</taxon>
    </lineage>
</organism>
<dbReference type="GO" id="GO:0005769">
    <property type="term" value="C:early endosome"/>
    <property type="evidence" value="ECO:0007669"/>
    <property type="project" value="TreeGrafter"/>
</dbReference>
<keyword evidence="4" id="KW-1185">Reference proteome</keyword>
<protein>
    <recommendedName>
        <fullName evidence="2">Ig-like domain-containing protein</fullName>
    </recommendedName>
</protein>
<accession>A0A9W7FIN4</accession>
<feature type="region of interest" description="Disordered" evidence="1">
    <location>
        <begin position="451"/>
        <end position="511"/>
    </location>
</feature>
<dbReference type="SUPFAM" id="SSF48726">
    <property type="entry name" value="Immunoglobulin"/>
    <property type="match status" value="2"/>
</dbReference>
<dbReference type="OrthoDB" id="207315at2759"/>
<feature type="compositionally biased region" description="Low complexity" evidence="1">
    <location>
        <begin position="493"/>
        <end position="508"/>
    </location>
</feature>
<dbReference type="InterPro" id="IPR003598">
    <property type="entry name" value="Ig_sub2"/>
</dbReference>
<dbReference type="GO" id="GO:0055037">
    <property type="term" value="C:recycling endosome"/>
    <property type="evidence" value="ECO:0007669"/>
    <property type="project" value="TreeGrafter"/>
</dbReference>
<name>A0A9W7FIN4_9STRA</name>
<evidence type="ECO:0000256" key="1">
    <source>
        <dbReference type="SAM" id="MobiDB-lite"/>
    </source>
</evidence>
<dbReference type="InterPro" id="IPR007110">
    <property type="entry name" value="Ig-like_dom"/>
</dbReference>
<dbReference type="SMART" id="SM00408">
    <property type="entry name" value="IGc2"/>
    <property type="match status" value="2"/>
</dbReference>
<dbReference type="PROSITE" id="PS50835">
    <property type="entry name" value="IG_LIKE"/>
    <property type="match status" value="2"/>
</dbReference>